<organism evidence="2 3">
    <name type="scientific">Pseudoduganella guangdongensis</name>
    <dbReference type="NCBI Taxonomy" id="2692179"/>
    <lineage>
        <taxon>Bacteria</taxon>
        <taxon>Pseudomonadati</taxon>
        <taxon>Pseudomonadota</taxon>
        <taxon>Betaproteobacteria</taxon>
        <taxon>Burkholderiales</taxon>
        <taxon>Oxalobacteraceae</taxon>
        <taxon>Telluria group</taxon>
        <taxon>Pseudoduganella</taxon>
    </lineage>
</organism>
<proteinExistence type="predicted"/>
<keyword evidence="3" id="KW-1185">Reference proteome</keyword>
<evidence type="ECO:0000313" key="2">
    <source>
        <dbReference type="EMBL" id="MYN05658.1"/>
    </source>
</evidence>
<reference evidence="2 3" key="1">
    <citation type="submission" date="2019-12" db="EMBL/GenBank/DDBJ databases">
        <title>Novel species isolated from a subtropical stream in China.</title>
        <authorList>
            <person name="Lu H."/>
        </authorList>
    </citation>
    <scope>NUCLEOTIDE SEQUENCE [LARGE SCALE GENOMIC DNA]</scope>
    <source>
        <strain evidence="2 3">DS3</strain>
    </source>
</reference>
<evidence type="ECO:0000256" key="1">
    <source>
        <dbReference type="SAM" id="MobiDB-lite"/>
    </source>
</evidence>
<feature type="compositionally biased region" description="Polar residues" evidence="1">
    <location>
        <begin position="8"/>
        <end position="22"/>
    </location>
</feature>
<dbReference type="Proteomes" id="UP000448575">
    <property type="component" value="Unassembled WGS sequence"/>
</dbReference>
<evidence type="ECO:0000313" key="3">
    <source>
        <dbReference type="Proteomes" id="UP000448575"/>
    </source>
</evidence>
<dbReference type="InterPro" id="IPR029055">
    <property type="entry name" value="Ntn_hydrolases_N"/>
</dbReference>
<dbReference type="Gene3D" id="3.60.20.10">
    <property type="entry name" value="Glutamine Phosphoribosylpyrophosphate, subunit 1, domain 1"/>
    <property type="match status" value="1"/>
</dbReference>
<sequence>MCGPYPGSLQQQRQQRPHSTAATAPICRRGHPHQLWRGACQGGRFFRRRLRPGLLLYGQSTDPRSAYYADQLPLYAGKQLPLLPFTAAAISADPARSVRRLSE</sequence>
<accession>A0A6N9HPV0</accession>
<name>A0A6N9HPV0_9BURK</name>
<gene>
    <name evidence="2" type="ORF">GTP41_26570</name>
</gene>
<feature type="region of interest" description="Disordered" evidence="1">
    <location>
        <begin position="1"/>
        <end position="26"/>
    </location>
</feature>
<dbReference type="Pfam" id="PF01804">
    <property type="entry name" value="Penicil_amidase"/>
    <property type="match status" value="1"/>
</dbReference>
<dbReference type="InterPro" id="IPR002692">
    <property type="entry name" value="S45"/>
</dbReference>
<comment type="caution">
    <text evidence="2">The sequence shown here is derived from an EMBL/GenBank/DDBJ whole genome shotgun (WGS) entry which is preliminary data.</text>
</comment>
<dbReference type="GO" id="GO:0016787">
    <property type="term" value="F:hydrolase activity"/>
    <property type="evidence" value="ECO:0007669"/>
    <property type="project" value="InterPro"/>
</dbReference>
<dbReference type="AlphaFoldDB" id="A0A6N9HPV0"/>
<dbReference type="SUPFAM" id="SSF56235">
    <property type="entry name" value="N-terminal nucleophile aminohydrolases (Ntn hydrolases)"/>
    <property type="match status" value="1"/>
</dbReference>
<dbReference type="GO" id="GO:0017000">
    <property type="term" value="P:antibiotic biosynthetic process"/>
    <property type="evidence" value="ECO:0007669"/>
    <property type="project" value="InterPro"/>
</dbReference>
<protein>
    <submittedName>
        <fullName evidence="2">Uncharacterized protein</fullName>
    </submittedName>
</protein>
<dbReference type="EMBL" id="WWCJ01000037">
    <property type="protein sequence ID" value="MYN05658.1"/>
    <property type="molecule type" value="Genomic_DNA"/>
</dbReference>